<protein>
    <submittedName>
        <fullName evidence="1">Uncharacterized protein</fullName>
    </submittedName>
</protein>
<dbReference type="Proteomes" id="UP000249417">
    <property type="component" value="Unassembled WGS sequence"/>
</dbReference>
<sequence>MTITFTHNEGEGFDHSLKTTADNIEIEICFQDDIATTAYIGPHEYDILKDELKGFYFNIGSGLDVSIVPASFIIEQAERQIEGIAQEAVSDQRDWDRHVQSYSTL</sequence>
<dbReference type="AlphaFoldDB" id="A0A2W5PP75"/>
<organism evidence="1 2">
    <name type="scientific">Micavibrio aeruginosavorus</name>
    <dbReference type="NCBI Taxonomy" id="349221"/>
    <lineage>
        <taxon>Bacteria</taxon>
        <taxon>Pseudomonadati</taxon>
        <taxon>Bdellovibrionota</taxon>
        <taxon>Bdellovibrionia</taxon>
        <taxon>Bdellovibrionales</taxon>
        <taxon>Pseudobdellovibrionaceae</taxon>
        <taxon>Micavibrio</taxon>
    </lineage>
</organism>
<reference evidence="1 2" key="1">
    <citation type="submission" date="2017-08" db="EMBL/GenBank/DDBJ databases">
        <title>Infants hospitalized years apart are colonized by the same room-sourced microbial strains.</title>
        <authorList>
            <person name="Brooks B."/>
            <person name="Olm M.R."/>
            <person name="Firek B.A."/>
            <person name="Baker R."/>
            <person name="Thomas B.C."/>
            <person name="Morowitz M.J."/>
            <person name="Banfield J.F."/>
        </authorList>
    </citation>
    <scope>NUCLEOTIDE SEQUENCE [LARGE SCALE GENOMIC DNA]</scope>
    <source>
        <strain evidence="1">S2_005_002_R2_29</strain>
    </source>
</reference>
<comment type="caution">
    <text evidence="1">The sequence shown here is derived from an EMBL/GenBank/DDBJ whole genome shotgun (WGS) entry which is preliminary data.</text>
</comment>
<dbReference type="EMBL" id="QFQB01000100">
    <property type="protein sequence ID" value="PZQ44293.1"/>
    <property type="molecule type" value="Genomic_DNA"/>
</dbReference>
<name>A0A2W5PP75_9BACT</name>
<accession>A0A2W5PP75</accession>
<evidence type="ECO:0000313" key="2">
    <source>
        <dbReference type="Proteomes" id="UP000249417"/>
    </source>
</evidence>
<proteinExistence type="predicted"/>
<evidence type="ECO:0000313" key="1">
    <source>
        <dbReference type="EMBL" id="PZQ44293.1"/>
    </source>
</evidence>
<gene>
    <name evidence="1" type="ORF">DI551_10435</name>
</gene>